<dbReference type="EMBL" id="BQKC01000001">
    <property type="protein sequence ID" value="GJM56059.1"/>
    <property type="molecule type" value="Genomic_DNA"/>
</dbReference>
<accession>A0AAV5B3P7</accession>
<dbReference type="InterPro" id="IPR017850">
    <property type="entry name" value="Alkaline_phosphatase_core_sf"/>
</dbReference>
<dbReference type="Proteomes" id="UP001055025">
    <property type="component" value="Unassembled WGS sequence"/>
</dbReference>
<keyword evidence="1" id="KW-0472">Membrane</keyword>
<evidence type="ECO:0008006" key="5">
    <source>
        <dbReference type="Google" id="ProtNLM"/>
    </source>
</evidence>
<feature type="transmembrane region" description="Helical" evidence="1">
    <location>
        <begin position="235"/>
        <end position="256"/>
    </location>
</feature>
<feature type="signal peptide" evidence="2">
    <location>
        <begin position="1"/>
        <end position="34"/>
    </location>
</feature>
<feature type="chain" id="PRO_5043652255" description="Phosphoglycerol transferase MdoB-like AlkP superfamily enzyme" evidence="2">
    <location>
        <begin position="35"/>
        <end position="698"/>
    </location>
</feature>
<feature type="transmembrane region" description="Helical" evidence="1">
    <location>
        <begin position="44"/>
        <end position="63"/>
    </location>
</feature>
<evidence type="ECO:0000313" key="3">
    <source>
        <dbReference type="EMBL" id="GJM56059.1"/>
    </source>
</evidence>
<feature type="transmembrane region" description="Helical" evidence="1">
    <location>
        <begin position="263"/>
        <end position="284"/>
    </location>
</feature>
<sequence>MRPKTRRTLARLALDGAWALACVTLALAPTPAFAYVDPSVVTYTIQALAGVAVALSAVVGVVWRRVRRRVFALLKIDENRDKVRDPEVHEIDPFAPGASELLAAADAAATADDALVGPRRPQNVRWLPRFLLALLAWGCLVYTLGVVTPLEIVATSLDSFVFGAGPVAGPLVVFALVLIVVGALLLSLVRGRAFTVTVSVVAALAVACFVQSTFLNTGLPVADGKPVPWDDYTKITVVSSLVWIALVAGAVPFALAKGRSAKTMACVLSVVLVLVQSVGLASTWSDQQRALDELGSGSTVWDGKPLVTTEGISELSDKDNVVMFVLDTLDNKYLDQVLERYPDALDGFTGFTRYANSSGVMIPTRFAMSSLITGQHLDESDAAYGNAKITEWYSGDNNLVDAMGSLGFGVNVYATDLPQGVGPLQGRVGNIHRIDFSAPFWPTVTELWKCSLYRESPWAAKPPFWFYSGDVVGTLMGDSSGNGSNTPFKLDDEAYIDAVRSEGLSFGDDVEGETGTCRLIHMMGSHYPITLTADGKRVEEGQTDYVDQTRGALLGVEAYLDELRRLGIYDQTTVIVTADHGEWYLADEISEPSSPFLLVKPAETAEQAAQPLKVSHAPVSQRDLPATLLKAMGDPNYSDWGRAVDEIGEDEQRTRLYDATSVVGDAHVYTAIKEWAITGDVQDWNAWAKTGREWAIEE</sequence>
<dbReference type="RefSeq" id="WP_251173673.1">
    <property type="nucleotide sequence ID" value="NZ_BQKC01000001.1"/>
</dbReference>
<organism evidence="3 4">
    <name type="scientific">Granulimonas faecalis</name>
    <dbReference type="NCBI Taxonomy" id="2894155"/>
    <lineage>
        <taxon>Bacteria</taxon>
        <taxon>Bacillati</taxon>
        <taxon>Actinomycetota</taxon>
        <taxon>Coriobacteriia</taxon>
        <taxon>Coriobacteriales</taxon>
        <taxon>Kribbibacteriaceae</taxon>
        <taxon>Granulimonas</taxon>
    </lineage>
</organism>
<protein>
    <recommendedName>
        <fullName evidence="5">Phosphoglycerol transferase MdoB-like AlkP superfamily enzyme</fullName>
    </recommendedName>
</protein>
<keyword evidence="4" id="KW-1185">Reference proteome</keyword>
<comment type="caution">
    <text evidence="3">The sequence shown here is derived from an EMBL/GenBank/DDBJ whole genome shotgun (WGS) entry which is preliminary data.</text>
</comment>
<reference evidence="3" key="1">
    <citation type="journal article" date="2022" name="Int. J. Syst. Evol. Microbiol.">
        <title>Granulimonas faecalis gen. nov., sp. nov., and Leptogranulimonas caecicola gen. nov., sp. nov., novel lactate-producing Atopobiaceae bacteria isolated from mouse intestines, and an emended description of the family Atopobiaceae.</title>
        <authorList>
            <person name="Morinaga K."/>
            <person name="Kusada H."/>
            <person name="Sakamoto S."/>
            <person name="Murakami T."/>
            <person name="Toyoda A."/>
            <person name="Mori H."/>
            <person name="Meng X.Y."/>
            <person name="Takashino M."/>
            <person name="Murotomi K."/>
            <person name="Tamaki H."/>
        </authorList>
    </citation>
    <scope>NUCLEOTIDE SEQUENCE</scope>
    <source>
        <strain evidence="3">OPF53</strain>
    </source>
</reference>
<keyword evidence="1" id="KW-1133">Transmembrane helix</keyword>
<evidence type="ECO:0000256" key="1">
    <source>
        <dbReference type="SAM" id="Phobius"/>
    </source>
</evidence>
<evidence type="ECO:0000313" key="4">
    <source>
        <dbReference type="Proteomes" id="UP001055025"/>
    </source>
</evidence>
<feature type="transmembrane region" description="Helical" evidence="1">
    <location>
        <begin position="126"/>
        <end position="147"/>
    </location>
</feature>
<keyword evidence="1" id="KW-0812">Transmembrane</keyword>
<keyword evidence="2" id="KW-0732">Signal</keyword>
<evidence type="ECO:0000256" key="2">
    <source>
        <dbReference type="SAM" id="SignalP"/>
    </source>
</evidence>
<dbReference type="Gene3D" id="3.40.720.10">
    <property type="entry name" value="Alkaline Phosphatase, subunit A"/>
    <property type="match status" value="1"/>
</dbReference>
<proteinExistence type="predicted"/>
<dbReference type="AlphaFoldDB" id="A0AAV5B3P7"/>
<feature type="transmembrane region" description="Helical" evidence="1">
    <location>
        <begin position="167"/>
        <end position="186"/>
    </location>
</feature>
<feature type="transmembrane region" description="Helical" evidence="1">
    <location>
        <begin position="193"/>
        <end position="215"/>
    </location>
</feature>
<dbReference type="SUPFAM" id="SSF53649">
    <property type="entry name" value="Alkaline phosphatase-like"/>
    <property type="match status" value="1"/>
</dbReference>
<gene>
    <name evidence="3" type="ORF">ATOP_17140</name>
</gene>
<name>A0AAV5B3P7_9ACTN</name>